<proteinExistence type="predicted"/>
<evidence type="ECO:0000313" key="2">
    <source>
        <dbReference type="EMBL" id="NNF07678.1"/>
    </source>
</evidence>
<dbReference type="InterPro" id="IPR032534">
    <property type="entry name" value="EcxA_zinc-bd"/>
</dbReference>
<dbReference type="Proteomes" id="UP000547674">
    <property type="component" value="Unassembled WGS sequence"/>
</dbReference>
<dbReference type="PANTHER" id="PTHR38478:SF1">
    <property type="entry name" value="ZINC DEPENDENT METALLOPROTEASE DOMAIN LIPOPROTEIN"/>
    <property type="match status" value="1"/>
</dbReference>
<reference evidence="2 3" key="1">
    <citation type="submission" date="2020-03" db="EMBL/GenBank/DDBJ databases">
        <title>Metabolic flexibility allows generalist bacteria to become dominant in a frequently disturbed ecosystem.</title>
        <authorList>
            <person name="Chen Y.-J."/>
            <person name="Leung P.M."/>
            <person name="Bay S.K."/>
            <person name="Hugenholtz P."/>
            <person name="Kessler A.J."/>
            <person name="Shelley G."/>
            <person name="Waite D.W."/>
            <person name="Cook P.L."/>
            <person name="Greening C."/>
        </authorList>
    </citation>
    <scope>NUCLEOTIDE SEQUENCE [LARGE SCALE GENOMIC DNA]</scope>
    <source>
        <strain evidence="2">SS_bin_28</strain>
    </source>
</reference>
<dbReference type="AlphaFoldDB" id="A0A7Y2EGA4"/>
<name>A0A7Y2EGA4_UNCEI</name>
<evidence type="ECO:0000313" key="3">
    <source>
        <dbReference type="Proteomes" id="UP000547674"/>
    </source>
</evidence>
<feature type="domain" description="EcxA zinc-binding" evidence="1">
    <location>
        <begin position="2"/>
        <end position="255"/>
    </location>
</feature>
<gene>
    <name evidence="2" type="ORF">HKN21_13025</name>
</gene>
<feature type="non-terminal residue" evidence="2">
    <location>
        <position position="1"/>
    </location>
</feature>
<sequence length="363" mass="40105">FSPAVGTYDNWVIRYGYTPVKGAKTPEDELSALAKIASESSNPLHAYGTDEDAYLPGATDPFTNTWDLSSDPLTWAEQRAGIINSLYNGLEDRAVADGQEWSHLTNAFSSLMGQHYRSMAVTARFIGGKATSRAHKGEPNAALPFTPLKPAEQRRALDILSRNCFAEKPYMMPQNFYNKLGANNMSHWGTSIARSGRRDFPYHQAVASVQNLVLNRLMNDFTLEKVVDNELGHTNPFTLVELFGRLNQDIFAEVGVNGFGKGVRAGAGSASTATRNVPSFRRGLQRTWLNHLVRVSMNQQMGPMADARSVARMALVDLHDHLDKALQNPASLDGYTKAHLMDSRELVAKALNAGYEAELMQKR</sequence>
<evidence type="ECO:0000259" key="1">
    <source>
        <dbReference type="Pfam" id="PF16313"/>
    </source>
</evidence>
<protein>
    <recommendedName>
        <fullName evidence="1">EcxA zinc-binding domain-containing protein</fullName>
    </recommendedName>
</protein>
<accession>A0A7Y2EGA4</accession>
<dbReference type="Pfam" id="PF16313">
    <property type="entry name" value="DUF4953"/>
    <property type="match status" value="1"/>
</dbReference>
<comment type="caution">
    <text evidence="2">The sequence shown here is derived from an EMBL/GenBank/DDBJ whole genome shotgun (WGS) entry which is preliminary data.</text>
</comment>
<organism evidence="2 3">
    <name type="scientific">Eiseniibacteriota bacterium</name>
    <dbReference type="NCBI Taxonomy" id="2212470"/>
    <lineage>
        <taxon>Bacteria</taxon>
        <taxon>Candidatus Eiseniibacteriota</taxon>
    </lineage>
</organism>
<dbReference type="EMBL" id="JABDJR010000522">
    <property type="protein sequence ID" value="NNF07678.1"/>
    <property type="molecule type" value="Genomic_DNA"/>
</dbReference>
<dbReference type="PANTHER" id="PTHR38478">
    <property type="entry name" value="PEPTIDASE M1A AND M12B"/>
    <property type="match status" value="1"/>
</dbReference>